<dbReference type="InterPro" id="IPR011009">
    <property type="entry name" value="Kinase-like_dom_sf"/>
</dbReference>
<evidence type="ECO:0000259" key="3">
    <source>
        <dbReference type="PROSITE" id="PS50011"/>
    </source>
</evidence>
<feature type="domain" description="Protein kinase" evidence="3">
    <location>
        <begin position="1528"/>
        <end position="1834"/>
    </location>
</feature>
<feature type="compositionally biased region" description="Low complexity" evidence="1">
    <location>
        <begin position="1280"/>
        <end position="1290"/>
    </location>
</feature>
<name>A0ABQ9XUL6_9EUKA</name>
<feature type="compositionally biased region" description="Polar residues" evidence="1">
    <location>
        <begin position="1265"/>
        <end position="1279"/>
    </location>
</feature>
<dbReference type="SUPFAM" id="SSF51126">
    <property type="entry name" value="Pectin lyase-like"/>
    <property type="match status" value="1"/>
</dbReference>
<reference evidence="4 5" key="1">
    <citation type="journal article" date="2022" name="bioRxiv">
        <title>Genomics of Preaxostyla Flagellates Illuminates Evolutionary Transitions and the Path Towards Mitochondrial Loss.</title>
        <authorList>
            <person name="Novak L.V.F."/>
            <person name="Treitli S.C."/>
            <person name="Pyrih J."/>
            <person name="Halakuc P."/>
            <person name="Pipaliya S.V."/>
            <person name="Vacek V."/>
            <person name="Brzon O."/>
            <person name="Soukal P."/>
            <person name="Eme L."/>
            <person name="Dacks J.B."/>
            <person name="Karnkowska A."/>
            <person name="Elias M."/>
            <person name="Hampl V."/>
        </authorList>
    </citation>
    <scope>NUCLEOTIDE SEQUENCE [LARGE SCALE GENOMIC DNA]</scope>
    <source>
        <strain evidence="4">NAU3</strain>
        <tissue evidence="4">Gut</tissue>
    </source>
</reference>
<dbReference type="Gene3D" id="1.10.510.10">
    <property type="entry name" value="Transferase(Phosphotransferase) domain 1"/>
    <property type="match status" value="1"/>
</dbReference>
<keyword evidence="2" id="KW-1133">Transmembrane helix</keyword>
<feature type="region of interest" description="Disordered" evidence="1">
    <location>
        <begin position="1588"/>
        <end position="1610"/>
    </location>
</feature>
<dbReference type="Proteomes" id="UP001281761">
    <property type="component" value="Unassembled WGS sequence"/>
</dbReference>
<keyword evidence="2" id="KW-0812">Transmembrane</keyword>
<dbReference type="SUPFAM" id="SSF56112">
    <property type="entry name" value="Protein kinase-like (PK-like)"/>
    <property type="match status" value="1"/>
</dbReference>
<keyword evidence="2" id="KW-0472">Membrane</keyword>
<feature type="transmembrane region" description="Helical" evidence="2">
    <location>
        <begin position="1523"/>
        <end position="1545"/>
    </location>
</feature>
<evidence type="ECO:0000256" key="1">
    <source>
        <dbReference type="SAM" id="MobiDB-lite"/>
    </source>
</evidence>
<evidence type="ECO:0000313" key="5">
    <source>
        <dbReference type="Proteomes" id="UP001281761"/>
    </source>
</evidence>
<keyword evidence="5" id="KW-1185">Reference proteome</keyword>
<organism evidence="4 5">
    <name type="scientific">Blattamonas nauphoetae</name>
    <dbReference type="NCBI Taxonomy" id="2049346"/>
    <lineage>
        <taxon>Eukaryota</taxon>
        <taxon>Metamonada</taxon>
        <taxon>Preaxostyla</taxon>
        <taxon>Oxymonadida</taxon>
        <taxon>Blattamonas</taxon>
    </lineage>
</organism>
<dbReference type="PROSITE" id="PS50011">
    <property type="entry name" value="PROTEIN_KINASE_DOM"/>
    <property type="match status" value="1"/>
</dbReference>
<evidence type="ECO:0000313" key="4">
    <source>
        <dbReference type="EMBL" id="KAK2955173.1"/>
    </source>
</evidence>
<feature type="region of interest" description="Disordered" evidence="1">
    <location>
        <begin position="1265"/>
        <end position="1290"/>
    </location>
</feature>
<proteinExistence type="predicted"/>
<dbReference type="InterPro" id="IPR000719">
    <property type="entry name" value="Prot_kinase_dom"/>
</dbReference>
<evidence type="ECO:0000256" key="2">
    <source>
        <dbReference type="SAM" id="Phobius"/>
    </source>
</evidence>
<gene>
    <name evidence="4" type="ORF">BLNAU_9902</name>
</gene>
<accession>A0ABQ9XUL6</accession>
<sequence>MNGGCCSLFVVDSRSGCDGSSISFVSCCHEPSSTQNQLFPLVDFDSRTNPFFPTSVNADDDISTHSADGTVSVTCVNHLMSDADLPLGTGPLLNFARISDEHHTPSSLSVETSLSHSRLLNVSSSPSPALRQIGSIGQSQKVIGVEVSGCMNHLYGTVCDDMNNGGSVLCLNSSFSRCSTSLEASSTYPKFIFQHRTGTEGRFVFKHTQSSTVSFSHCTFNAVKNPKYYGGAIELDSVTAAISIAACSFVDCSTVTDSGASGGAVYIYFYTSPQPVSISSSFFTGCHAESRGGIIHLTNPQTASVADSFFVGTRRNTSRGGCLYIDTSKEEIQIYNCMFRDSNASFGGALNLASNSSIIISFSSINSIKGESVELSDVKSTIDILNCEFIECNGSYGGAIRTSRCQGLFTVRDTLFDKCKGSWGGGGMYIDGTPSIKLDNLKFRACIGDWGKDVALSFTMDEVVGGNLITNCISTSGPGNVFLRKGSSVLDSTLIPQVDSIDVPSITLSASLDGDDVGGTVTVTTSENVDGRMLVVLDNSGSDYEKPNLDSPPPIARLFVFDFSSSQTASQSVLFNEWNLLQYEANYSMTMAWLVKTDITLSPSLLQTPNPARIVEVITDCSSSQPQQLSFQLKGLQLSPGNYIVKVKDVSDLSIRVSFSSEQTDSSESRNMHSTTAAVFIFGEGSKLTFNTKYEIQSVEKEGEQSPLILDPPRLFFTTPNPTRLTSVSDALFANALDKSTVSIHLSGINIPTGSYSLNVSLIGEQPSPEITLSASFSSSDSGQATAIVFKRDGSQVDLLFGERYQIHSLSNNQHTIWIPSPLSFSVPECPGIVERVSSCSLNGPKSSVLVTFEGCCFVTGPTHVVVSDGWYDVRSNGDLTVLNSTHFTVSFTAGWAQTWWQVAFGQTYSVKSASSLSDSYLVRSSPTLNIPTPPCVTDITCEFGESLTHFVVTFTGQDLQLSGTYTALLSSSASFEVSFSEGVGMSETIEGNPENDLLFGRTYTLSSLSQGNDVILLNKTDFSTPTPPFVNAASFEFVNGMKTSCKLVLGGTDLAMEGEFKITLEPPLSIIVPFSSALSCESDELRVGWSDTLQYGQNYTIKSIARSISEYPACFVDSEVNFTTEPKPASILLFVNSSGSSSLLCGDLTRPCSSMDVGLSIVSGIGFARSEVQIVEKGTQNTAHSMSSGSVLSMSASSTISATLEIGSMTSASMGSRTGLFIVSSGRLEFHEISVSILPTDPSFVLVSGSNSTLVLKNSSFYGHSSDSTSRNGDTNKCSSSHNSESSETSDFVCDWSTGLFQLSNCTTTIDTVKLHDLSQGAINMKNGTVDIETSTFHNNGHRHSSFPSAGQNIHCSDGGVVKVGSLLGGDGSSDTHSHLWIAADECKLSGDEIQTDHPRFIPTLSTKSSCTLNKKEKAFQITILGSILIPCGLWLEVFEVGKDANVEKSKKIELTENSTLSFTETNITFSLPQTSHASLDSSLEWRGRLVFGEEQRTAESFLIQSDSSSRMAQSVKDNMKWWIPLVVVLSCLLLALILVVVLCRHRHSKKEETKTPSVKEVDEQEPDIEKMEEDLIARSDKIVASSDQNLHDMSQPTSVNNKEANQPTVEPRNVIPVENRVEAMSCGGEMKTVVVNKMETLYERLHSKKMVFARRPIEQMIVRGMTRLMEKRMEETGLRLSSHWVLFDSLDQVYLKMGNEAVDLDDEHAPTITQPKVNEDVRWQAPEQKRREDGEEVEKMNAGLVSVFRLGLVLYEIETGLVPFGEMDEVNACRALHSGTLPKMDGVDPRMAELISSCLSLTPAVRPSLSAIAISLSEIPESNPPKPSHKSIIS</sequence>
<protein>
    <recommendedName>
        <fullName evidence="3">Protein kinase domain-containing protein</fullName>
    </recommendedName>
</protein>
<dbReference type="InterPro" id="IPR011050">
    <property type="entry name" value="Pectin_lyase_fold/virulence"/>
</dbReference>
<comment type="caution">
    <text evidence="4">The sequence shown here is derived from an EMBL/GenBank/DDBJ whole genome shotgun (WGS) entry which is preliminary data.</text>
</comment>
<dbReference type="EMBL" id="JARBJD010000070">
    <property type="protein sequence ID" value="KAK2955173.1"/>
    <property type="molecule type" value="Genomic_DNA"/>
</dbReference>